<organism evidence="3 4">
    <name type="scientific">Cryptosporangium minutisporangium</name>
    <dbReference type="NCBI Taxonomy" id="113569"/>
    <lineage>
        <taxon>Bacteria</taxon>
        <taxon>Bacillati</taxon>
        <taxon>Actinomycetota</taxon>
        <taxon>Actinomycetes</taxon>
        <taxon>Cryptosporangiales</taxon>
        <taxon>Cryptosporangiaceae</taxon>
        <taxon>Cryptosporangium</taxon>
    </lineage>
</organism>
<dbReference type="Proteomes" id="UP001501676">
    <property type="component" value="Unassembled WGS sequence"/>
</dbReference>
<proteinExistence type="predicted"/>
<dbReference type="InterPro" id="IPR053135">
    <property type="entry name" value="AKR2_Oxidoreductase"/>
</dbReference>
<protein>
    <submittedName>
        <fullName evidence="3">Aldo/keto reductase</fullName>
    </submittedName>
</protein>
<dbReference type="RefSeq" id="WP_345731595.1">
    <property type="nucleotide sequence ID" value="NZ_BAAAYN010000043.1"/>
</dbReference>
<accession>A0ABP6T6K5</accession>
<dbReference type="InterPro" id="IPR006311">
    <property type="entry name" value="TAT_signal"/>
</dbReference>
<evidence type="ECO:0000313" key="3">
    <source>
        <dbReference type="EMBL" id="GAA3393628.1"/>
    </source>
</evidence>
<reference evidence="4" key="1">
    <citation type="journal article" date="2019" name="Int. J. Syst. Evol. Microbiol.">
        <title>The Global Catalogue of Microorganisms (GCM) 10K type strain sequencing project: providing services to taxonomists for standard genome sequencing and annotation.</title>
        <authorList>
            <consortium name="The Broad Institute Genomics Platform"/>
            <consortium name="The Broad Institute Genome Sequencing Center for Infectious Disease"/>
            <person name="Wu L."/>
            <person name="Ma J."/>
        </authorList>
    </citation>
    <scope>NUCLEOTIDE SEQUENCE [LARGE SCALE GENOMIC DNA]</scope>
    <source>
        <strain evidence="4">JCM 9458</strain>
    </source>
</reference>
<keyword evidence="4" id="KW-1185">Reference proteome</keyword>
<evidence type="ECO:0000313" key="4">
    <source>
        <dbReference type="Proteomes" id="UP001501676"/>
    </source>
</evidence>
<dbReference type="EMBL" id="BAAAYN010000043">
    <property type="protein sequence ID" value="GAA3393628.1"/>
    <property type="molecule type" value="Genomic_DNA"/>
</dbReference>
<dbReference type="PANTHER" id="PTHR43312:SF1">
    <property type="entry name" value="NADP-DEPENDENT OXIDOREDUCTASE DOMAIN-CONTAINING PROTEIN"/>
    <property type="match status" value="1"/>
</dbReference>
<evidence type="ECO:0000256" key="1">
    <source>
        <dbReference type="SAM" id="MobiDB-lite"/>
    </source>
</evidence>
<dbReference type="SUPFAM" id="SSF51430">
    <property type="entry name" value="NAD(P)-linked oxidoreductase"/>
    <property type="match status" value="1"/>
</dbReference>
<dbReference type="InterPro" id="IPR036812">
    <property type="entry name" value="NAD(P)_OxRdtase_dom_sf"/>
</dbReference>
<evidence type="ECO:0000259" key="2">
    <source>
        <dbReference type="Pfam" id="PF00248"/>
    </source>
</evidence>
<gene>
    <name evidence="3" type="ORF">GCM10020369_59920</name>
</gene>
<name>A0ABP6T6K5_9ACTN</name>
<sequence length="376" mass="40849">MIQHESIESTTDAARTTSTSRRSVLKAGALSAAAIAGAGWAGAAPGHAAPPAASDLITREVPRTGERLPAIGLGTFMVFDTLPGTDLGPLRSVLQRHWAGGGRAVDTSALYGSAEQNLGRVARDLGLTERLFIADKVWATGEHLWDDGHAARSLTRSLQRLSRRKPFDLVQCHSLVNVDVLVPLFHAWKKEGRIRHLGVTHHESVYFPALASWIDRGELDTVQVHYSIAYRDAERQVLPAAAERGTAVLVNMALEKGRLHQLVQGRPLPGFARELGIQNWAQYFLKWVLAHPAVTCVLAGTSRADHAAENVGAMRGPLPDAATRDRMHAHLAALPGFDQVTRTPWYPGRRYPGLVARSQAAVRARSPWWPSGPPPA</sequence>
<dbReference type="Pfam" id="PF00248">
    <property type="entry name" value="Aldo_ket_red"/>
    <property type="match status" value="1"/>
</dbReference>
<comment type="caution">
    <text evidence="3">The sequence shown here is derived from an EMBL/GenBank/DDBJ whole genome shotgun (WGS) entry which is preliminary data.</text>
</comment>
<dbReference type="Gene3D" id="3.20.20.100">
    <property type="entry name" value="NADP-dependent oxidoreductase domain"/>
    <property type="match status" value="1"/>
</dbReference>
<dbReference type="PROSITE" id="PS51318">
    <property type="entry name" value="TAT"/>
    <property type="match status" value="1"/>
</dbReference>
<feature type="domain" description="NADP-dependent oxidoreductase" evidence="2">
    <location>
        <begin position="71"/>
        <end position="321"/>
    </location>
</feature>
<feature type="compositionally biased region" description="Low complexity" evidence="1">
    <location>
        <begin position="9"/>
        <end position="21"/>
    </location>
</feature>
<dbReference type="InterPro" id="IPR023210">
    <property type="entry name" value="NADP_OxRdtase_dom"/>
</dbReference>
<dbReference type="PANTHER" id="PTHR43312">
    <property type="entry name" value="D-THREO-ALDOSE 1-DEHYDROGENASE"/>
    <property type="match status" value="1"/>
</dbReference>
<feature type="region of interest" description="Disordered" evidence="1">
    <location>
        <begin position="1"/>
        <end position="21"/>
    </location>
</feature>
<dbReference type="CDD" id="cd19095">
    <property type="entry name" value="AKR_PA4992-like"/>
    <property type="match status" value="1"/>
</dbReference>